<reference evidence="1 2" key="1">
    <citation type="journal article" date="2021" name="Elife">
        <title>Chloroplast acquisition without the gene transfer in kleptoplastic sea slugs, Plakobranchus ocellatus.</title>
        <authorList>
            <person name="Maeda T."/>
            <person name="Takahashi S."/>
            <person name="Yoshida T."/>
            <person name="Shimamura S."/>
            <person name="Takaki Y."/>
            <person name="Nagai Y."/>
            <person name="Toyoda A."/>
            <person name="Suzuki Y."/>
            <person name="Arimoto A."/>
            <person name="Ishii H."/>
            <person name="Satoh N."/>
            <person name="Nishiyama T."/>
            <person name="Hasebe M."/>
            <person name="Maruyama T."/>
            <person name="Minagawa J."/>
            <person name="Obokata J."/>
            <person name="Shigenobu S."/>
        </authorList>
    </citation>
    <scope>NUCLEOTIDE SEQUENCE [LARGE SCALE GENOMIC DNA]</scope>
</reference>
<dbReference type="EMBL" id="BMAT01012698">
    <property type="protein sequence ID" value="GFR97344.1"/>
    <property type="molecule type" value="Genomic_DNA"/>
</dbReference>
<organism evidence="1 2">
    <name type="scientific">Elysia marginata</name>
    <dbReference type="NCBI Taxonomy" id="1093978"/>
    <lineage>
        <taxon>Eukaryota</taxon>
        <taxon>Metazoa</taxon>
        <taxon>Spiralia</taxon>
        <taxon>Lophotrochozoa</taxon>
        <taxon>Mollusca</taxon>
        <taxon>Gastropoda</taxon>
        <taxon>Heterobranchia</taxon>
        <taxon>Euthyneura</taxon>
        <taxon>Panpulmonata</taxon>
        <taxon>Sacoglossa</taxon>
        <taxon>Placobranchoidea</taxon>
        <taxon>Plakobranchidae</taxon>
        <taxon>Elysia</taxon>
    </lineage>
</organism>
<dbReference type="AlphaFoldDB" id="A0AAV4HIB9"/>
<name>A0AAV4HIB9_9GAST</name>
<keyword evidence="2" id="KW-1185">Reference proteome</keyword>
<accession>A0AAV4HIB9</accession>
<protein>
    <submittedName>
        <fullName evidence="1">Uncharacterized protein</fullName>
    </submittedName>
</protein>
<dbReference type="Proteomes" id="UP000762676">
    <property type="component" value="Unassembled WGS sequence"/>
</dbReference>
<evidence type="ECO:0000313" key="1">
    <source>
        <dbReference type="EMBL" id="GFR97344.1"/>
    </source>
</evidence>
<gene>
    <name evidence="1" type="ORF">ElyMa_006321600</name>
</gene>
<comment type="caution">
    <text evidence="1">The sequence shown here is derived from an EMBL/GenBank/DDBJ whole genome shotgun (WGS) entry which is preliminary data.</text>
</comment>
<sequence length="309" mass="34441">MASKNSSNDFSYRHCTKHPTHESFIPTRLLTCRHLAPPFDQDPAWSSMLRVRADDTVKLVVNFTSSDRPEQFKYPGSLDSRLARKGSGTVFWTRLLSSTIPCPLPGCTAENGRPHNVYGPFRVVTVAHLVYDTTEALHTTVEFFDDDPADRSSVCSAQVIDFIRGSEESDRSILVCVTHDARIPERLEQSWQQRNTLLEQLQEPDGASMCVLISHPHGMSKRISIGQAVDVQEYGHVRATEDRQMLLKECKLLYTTPSCPGSGGGSVTLWQRGRRAFAPHCLCVGPERNQSALGWISVSRDEPTDIGAN</sequence>
<evidence type="ECO:0000313" key="2">
    <source>
        <dbReference type="Proteomes" id="UP000762676"/>
    </source>
</evidence>
<proteinExistence type="predicted"/>